<dbReference type="EMBL" id="FQVA01000004">
    <property type="protein sequence ID" value="SHF85963.1"/>
    <property type="molecule type" value="Genomic_DNA"/>
</dbReference>
<dbReference type="InterPro" id="IPR012662">
    <property type="entry name" value="CHP02449"/>
</dbReference>
<keyword evidence="2" id="KW-0131">Cell cycle</keyword>
<keyword evidence="1" id="KW-0175">Coiled coil</keyword>
<dbReference type="Proteomes" id="UP000184170">
    <property type="component" value="Unassembled WGS sequence"/>
</dbReference>
<name>A0A1M5F360_9GAMM</name>
<dbReference type="GO" id="GO:0051301">
    <property type="term" value="P:cell division"/>
    <property type="evidence" value="ECO:0007669"/>
    <property type="project" value="UniProtKB-KW"/>
</dbReference>
<evidence type="ECO:0000313" key="2">
    <source>
        <dbReference type="EMBL" id="SHF85963.1"/>
    </source>
</evidence>
<dbReference type="AlphaFoldDB" id="A0A1M5F360"/>
<feature type="coiled-coil region" evidence="1">
    <location>
        <begin position="4"/>
        <end position="66"/>
    </location>
</feature>
<proteinExistence type="predicted"/>
<dbReference type="STRING" id="494016.SAMN04487965_2782"/>
<gene>
    <name evidence="2" type="ORF">SAMN04487965_2782</name>
</gene>
<keyword evidence="3" id="KW-1185">Reference proteome</keyword>
<keyword evidence="2" id="KW-0132">Cell division</keyword>
<dbReference type="NCBIfam" id="TIGR02449">
    <property type="entry name" value="TIGR02449 family protein"/>
    <property type="match status" value="1"/>
</dbReference>
<organism evidence="2 3">
    <name type="scientific">Microbulbifer donghaiensis</name>
    <dbReference type="NCBI Taxonomy" id="494016"/>
    <lineage>
        <taxon>Bacteria</taxon>
        <taxon>Pseudomonadati</taxon>
        <taxon>Pseudomonadota</taxon>
        <taxon>Gammaproteobacteria</taxon>
        <taxon>Cellvibrionales</taxon>
        <taxon>Microbulbiferaceae</taxon>
        <taxon>Microbulbifer</taxon>
    </lineage>
</organism>
<dbReference type="RefSeq" id="WP_073276205.1">
    <property type="nucleotide sequence ID" value="NZ_FQVA01000004.1"/>
</dbReference>
<evidence type="ECO:0000256" key="1">
    <source>
        <dbReference type="SAM" id="Coils"/>
    </source>
</evidence>
<dbReference type="OrthoDB" id="6120894at2"/>
<evidence type="ECO:0000313" key="3">
    <source>
        <dbReference type="Proteomes" id="UP000184170"/>
    </source>
</evidence>
<accession>A0A1M5F360</accession>
<reference evidence="3" key="1">
    <citation type="submission" date="2016-11" db="EMBL/GenBank/DDBJ databases">
        <authorList>
            <person name="Varghese N."/>
            <person name="Submissions S."/>
        </authorList>
    </citation>
    <scope>NUCLEOTIDE SEQUENCE [LARGE SCALE GENOMIC DNA]</scope>
    <source>
        <strain evidence="3">CGMCC 1.7063</strain>
    </source>
</reference>
<sequence length="67" mass="7852">MDKLQALESTVDSLIARCQQLADDNRELRRLEADWQRERQRLIKNNEAARSRVEAMINRLKGLAQES</sequence>
<protein>
    <submittedName>
        <fullName evidence="2">Cell division protein ZapB</fullName>
    </submittedName>
</protein>